<dbReference type="CDD" id="cd06454">
    <property type="entry name" value="KBL_like"/>
    <property type="match status" value="1"/>
</dbReference>
<dbReference type="Gene3D" id="3.90.1150.10">
    <property type="entry name" value="Aspartate Aminotransferase, domain 1"/>
    <property type="match status" value="1"/>
</dbReference>
<dbReference type="GO" id="GO:0008710">
    <property type="term" value="F:8-amino-7-oxononanoate synthase activity"/>
    <property type="evidence" value="ECO:0007669"/>
    <property type="project" value="TreeGrafter"/>
</dbReference>
<evidence type="ECO:0000256" key="3">
    <source>
        <dbReference type="ARBA" id="ARBA00022898"/>
    </source>
</evidence>
<dbReference type="GO" id="GO:0030170">
    <property type="term" value="F:pyridoxal phosphate binding"/>
    <property type="evidence" value="ECO:0007669"/>
    <property type="project" value="InterPro"/>
</dbReference>
<dbReference type="Pfam" id="PF00155">
    <property type="entry name" value="Aminotran_1_2"/>
    <property type="match status" value="1"/>
</dbReference>
<reference evidence="5" key="2">
    <citation type="journal article" date="2021" name="PeerJ">
        <title>Extensive microbial diversity within the chicken gut microbiome revealed by metagenomics and culture.</title>
        <authorList>
            <person name="Gilroy R."/>
            <person name="Ravi A."/>
            <person name="Getino M."/>
            <person name="Pursley I."/>
            <person name="Horton D.L."/>
            <person name="Alikhan N.F."/>
            <person name="Baker D."/>
            <person name="Gharbi K."/>
            <person name="Hall N."/>
            <person name="Watson M."/>
            <person name="Adriaenssens E.M."/>
            <person name="Foster-Nyarko E."/>
            <person name="Jarju S."/>
            <person name="Secka A."/>
            <person name="Antonio M."/>
            <person name="Oren A."/>
            <person name="Chaudhuri R.R."/>
            <person name="La Ragione R."/>
            <person name="Hildebrand F."/>
            <person name="Pallen M.J."/>
        </authorList>
    </citation>
    <scope>NUCLEOTIDE SEQUENCE</scope>
    <source>
        <strain evidence="5">10192</strain>
    </source>
</reference>
<evidence type="ECO:0000256" key="2">
    <source>
        <dbReference type="ARBA" id="ARBA00022679"/>
    </source>
</evidence>
<dbReference type="Gene3D" id="3.40.640.10">
    <property type="entry name" value="Type I PLP-dependent aspartate aminotransferase-like (Major domain)"/>
    <property type="match status" value="1"/>
</dbReference>
<organism evidence="5 6">
    <name type="scientific">Candidatus Scatousia excrementipullorum</name>
    <dbReference type="NCBI Taxonomy" id="2840936"/>
    <lineage>
        <taxon>Bacteria</taxon>
        <taxon>Candidatus Scatousia</taxon>
    </lineage>
</organism>
<proteinExistence type="predicted"/>
<evidence type="ECO:0000256" key="1">
    <source>
        <dbReference type="ARBA" id="ARBA00001933"/>
    </source>
</evidence>
<keyword evidence="2" id="KW-0808">Transferase</keyword>
<dbReference type="EMBL" id="JADIND010000023">
    <property type="protein sequence ID" value="MBO8429955.1"/>
    <property type="molecule type" value="Genomic_DNA"/>
</dbReference>
<dbReference type="PANTHER" id="PTHR13693">
    <property type="entry name" value="CLASS II AMINOTRANSFERASE/8-AMINO-7-OXONONANOATE SYNTHASE"/>
    <property type="match status" value="1"/>
</dbReference>
<dbReference type="PANTHER" id="PTHR13693:SF100">
    <property type="entry name" value="8-AMINO-7-OXONONANOATE SYNTHASE"/>
    <property type="match status" value="1"/>
</dbReference>
<dbReference type="AlphaFoldDB" id="A0A9D9DPT6"/>
<keyword evidence="3" id="KW-0663">Pyridoxal phosphate</keyword>
<sequence length="371" mass="41750">MFEVYEDYLNELEKHAHFRFIRDIEKKDGKFIYIKGEKLLNLSSNNYLNFADNKELTDKFYAQVGSKYSLGSASARLLTGTLPVYKELENLITDLYKSEDTLLFNSGYHANVGINSSIAGRGDVIFSDKLNHASIIDGMRLGDAKFFRYPHNDMTALEKLLTRERNNFKNAVIVSESVFSMDGDIADLKKLVELKNKYNCILILDEAHAFGVFGKNGLGVCEELDILSEVDLLVGTFGKAIGSTGAFVTGRKILIDYLINKARSFIFSTALPPVNVAFSKWIIENELPKTFEKRMKMLELGRKLKSQSHIIPVIVGDNEKTVELCNILYQNGYFTLPIRPPTVPAGTSRIRLSLTADIEEKDLEKLCSIIG</sequence>
<dbReference type="InterPro" id="IPR004839">
    <property type="entry name" value="Aminotransferase_I/II_large"/>
</dbReference>
<dbReference type="GO" id="GO:0009102">
    <property type="term" value="P:biotin biosynthetic process"/>
    <property type="evidence" value="ECO:0007669"/>
    <property type="project" value="TreeGrafter"/>
</dbReference>
<comment type="caution">
    <text evidence="5">The sequence shown here is derived from an EMBL/GenBank/DDBJ whole genome shotgun (WGS) entry which is preliminary data.</text>
</comment>
<evidence type="ECO:0000259" key="4">
    <source>
        <dbReference type="Pfam" id="PF00155"/>
    </source>
</evidence>
<feature type="domain" description="Aminotransferase class I/classII large" evidence="4">
    <location>
        <begin position="38"/>
        <end position="370"/>
    </location>
</feature>
<reference evidence="5" key="1">
    <citation type="submission" date="2020-10" db="EMBL/GenBank/DDBJ databases">
        <authorList>
            <person name="Gilroy R."/>
        </authorList>
    </citation>
    <scope>NUCLEOTIDE SEQUENCE</scope>
    <source>
        <strain evidence="5">10192</strain>
    </source>
</reference>
<dbReference type="InterPro" id="IPR015424">
    <property type="entry name" value="PyrdxlP-dep_Trfase"/>
</dbReference>
<dbReference type="InterPro" id="IPR015421">
    <property type="entry name" value="PyrdxlP-dep_Trfase_major"/>
</dbReference>
<name>A0A9D9DPT6_9BACT</name>
<evidence type="ECO:0000313" key="6">
    <source>
        <dbReference type="Proteomes" id="UP000823632"/>
    </source>
</evidence>
<protein>
    <submittedName>
        <fullName evidence="5">8-amino-7-oxononanoate synthase</fullName>
    </submittedName>
</protein>
<comment type="cofactor">
    <cofactor evidence="1">
        <name>pyridoxal 5'-phosphate</name>
        <dbReference type="ChEBI" id="CHEBI:597326"/>
    </cofactor>
</comment>
<dbReference type="Proteomes" id="UP000823632">
    <property type="component" value="Unassembled WGS sequence"/>
</dbReference>
<accession>A0A9D9DPT6</accession>
<dbReference type="InterPro" id="IPR015422">
    <property type="entry name" value="PyrdxlP-dep_Trfase_small"/>
</dbReference>
<dbReference type="SUPFAM" id="SSF53383">
    <property type="entry name" value="PLP-dependent transferases"/>
    <property type="match status" value="1"/>
</dbReference>
<dbReference type="InterPro" id="IPR050087">
    <property type="entry name" value="AON_synthase_class-II"/>
</dbReference>
<evidence type="ECO:0000313" key="5">
    <source>
        <dbReference type="EMBL" id="MBO8429955.1"/>
    </source>
</evidence>
<gene>
    <name evidence="5" type="ORF">IAC76_01075</name>
</gene>